<dbReference type="GO" id="GO:0016811">
    <property type="term" value="F:hydrolase activity, acting on carbon-nitrogen (but not peptide) bonds, in linear amides"/>
    <property type="evidence" value="ECO:0007669"/>
    <property type="project" value="TreeGrafter"/>
</dbReference>
<dbReference type="PANTHER" id="PTHR12993">
    <property type="entry name" value="N-ACETYLGLUCOSAMINYL-PHOSPHATIDYLINOSITOL DE-N-ACETYLASE-RELATED"/>
    <property type="match status" value="1"/>
</dbReference>
<evidence type="ECO:0000256" key="1">
    <source>
        <dbReference type="ARBA" id="ARBA00022833"/>
    </source>
</evidence>
<dbReference type="Pfam" id="PF02585">
    <property type="entry name" value="PIG-L"/>
    <property type="match status" value="1"/>
</dbReference>
<keyword evidence="2" id="KW-0732">Signal</keyword>
<dbReference type="GO" id="GO:0030246">
    <property type="term" value="F:carbohydrate binding"/>
    <property type="evidence" value="ECO:0007669"/>
    <property type="project" value="InterPro"/>
</dbReference>
<feature type="signal peptide" evidence="2">
    <location>
        <begin position="1"/>
        <end position="34"/>
    </location>
</feature>
<dbReference type="InterPro" id="IPR010502">
    <property type="entry name" value="Carb-bd_dom_fam9"/>
</dbReference>
<dbReference type="SUPFAM" id="SSF102588">
    <property type="entry name" value="LmbE-like"/>
    <property type="match status" value="1"/>
</dbReference>
<reference evidence="4 5" key="1">
    <citation type="submission" date="2018-10" db="EMBL/GenBank/DDBJ databases">
        <title>Sequencing the genomes of 1000 actinobacteria strains.</title>
        <authorList>
            <person name="Klenk H.-P."/>
        </authorList>
    </citation>
    <scope>NUCLEOTIDE SEQUENCE [LARGE SCALE GENOMIC DNA]</scope>
    <source>
        <strain evidence="4 5">DSM 43911</strain>
    </source>
</reference>
<dbReference type="EMBL" id="RBXR01000001">
    <property type="protein sequence ID" value="RKT74544.1"/>
    <property type="molecule type" value="Genomic_DNA"/>
</dbReference>
<gene>
    <name evidence="4" type="ORF">DFJ66_7906</name>
</gene>
<dbReference type="RefSeq" id="WP_121229399.1">
    <property type="nucleotide sequence ID" value="NZ_JBIUBA010000003.1"/>
</dbReference>
<sequence>MRDFHPAPTSRTRTRTALVLALAVVFTTISPVDATQTDPAHVDVLFIGAHPDDEYQSLATFGQWEEDEGLTVAVGTITRGEGGGNAAGPEEGPELGLLREAEERRAVAVAGVRDVYYLDKPDFWYTLSAPLTRSVWDGERADTLERLVRLIRATTPSTVVTMEPRPFNQHGAHQMAALLAIEAFSLAADPLAHPRQLTWEGYRPHRARRLLAQDWRFTGPVGPGCHRQRLVDRVTRLPKEGYWEGVWSAQHRTSWAQLERDAARMYVTQGFDKMLSTTVGTPAEQLPCDWYTVLVEDGDRVPGVVRPQGDLRPAYAEFRDWAQRVGMPWLANDAQPDYPARLATTVPEAKREPIVDGHRDDGYTAEPLGLADWEGKPCLVADCSAAAYLAWHGDSLYALVEVTDDHPGAALDPDDCKRHWRTDAVEIALDPTGRSDDTSTTYKLAVMPYMTNKKPCAARDADQHQGPATDTTPGARWATTLADDGYTVEVAIPFADLPETVDPEGLTVNVMLYDADNPAEKVGKSRLAWATFGSAQADPYVWGHARLTGYSPKPQSSAPPIIPTVATQSRDSDLSLEQYARTGVPLGVGPRERWELPAAPRCTTSGADCEGRR</sequence>
<proteinExistence type="predicted"/>
<dbReference type="Gene3D" id="2.60.40.1190">
    <property type="match status" value="1"/>
</dbReference>
<evidence type="ECO:0000313" key="5">
    <source>
        <dbReference type="Proteomes" id="UP000272729"/>
    </source>
</evidence>
<evidence type="ECO:0000259" key="3">
    <source>
        <dbReference type="Pfam" id="PF06452"/>
    </source>
</evidence>
<evidence type="ECO:0000313" key="4">
    <source>
        <dbReference type="EMBL" id="RKT74544.1"/>
    </source>
</evidence>
<evidence type="ECO:0000256" key="2">
    <source>
        <dbReference type="SAM" id="SignalP"/>
    </source>
</evidence>
<dbReference type="Proteomes" id="UP000272729">
    <property type="component" value="Unassembled WGS sequence"/>
</dbReference>
<protein>
    <submittedName>
        <fullName evidence="4">GlcNAc-PI de-N-acetylase</fullName>
    </submittedName>
</protein>
<keyword evidence="5" id="KW-1185">Reference proteome</keyword>
<dbReference type="Gene3D" id="3.40.50.10320">
    <property type="entry name" value="LmbE-like"/>
    <property type="match status" value="1"/>
</dbReference>
<dbReference type="GO" id="GO:0016137">
    <property type="term" value="P:glycoside metabolic process"/>
    <property type="evidence" value="ECO:0007669"/>
    <property type="project" value="UniProtKB-ARBA"/>
</dbReference>
<dbReference type="GO" id="GO:0016052">
    <property type="term" value="P:carbohydrate catabolic process"/>
    <property type="evidence" value="ECO:0007669"/>
    <property type="project" value="InterPro"/>
</dbReference>
<comment type="caution">
    <text evidence="4">The sequence shown here is derived from an EMBL/GenBank/DDBJ whole genome shotgun (WGS) entry which is preliminary data.</text>
</comment>
<dbReference type="InterPro" id="IPR024078">
    <property type="entry name" value="LmbE-like_dom_sf"/>
</dbReference>
<dbReference type="GO" id="GO:0004553">
    <property type="term" value="F:hydrolase activity, hydrolyzing O-glycosyl compounds"/>
    <property type="evidence" value="ECO:0007669"/>
    <property type="project" value="InterPro"/>
</dbReference>
<name>A0A495XNR2_9PSEU</name>
<keyword evidence="1" id="KW-0862">Zinc</keyword>
<dbReference type="OrthoDB" id="3913894at2"/>
<dbReference type="PANTHER" id="PTHR12993:SF11">
    <property type="entry name" value="N-ACETYLGLUCOSAMINYL-PHOSPHATIDYLINOSITOL DE-N-ACETYLASE"/>
    <property type="match status" value="1"/>
</dbReference>
<organism evidence="4 5">
    <name type="scientific">Saccharothrix variisporea</name>
    <dbReference type="NCBI Taxonomy" id="543527"/>
    <lineage>
        <taxon>Bacteria</taxon>
        <taxon>Bacillati</taxon>
        <taxon>Actinomycetota</taxon>
        <taxon>Actinomycetes</taxon>
        <taxon>Pseudonocardiales</taxon>
        <taxon>Pseudonocardiaceae</taxon>
        <taxon>Saccharothrix</taxon>
    </lineage>
</organism>
<accession>A0A495XNR2</accession>
<dbReference type="SUPFAM" id="SSF49344">
    <property type="entry name" value="CBD9-like"/>
    <property type="match status" value="1"/>
</dbReference>
<dbReference type="AlphaFoldDB" id="A0A495XNR2"/>
<dbReference type="InterPro" id="IPR003737">
    <property type="entry name" value="GlcNAc_PI_deacetylase-related"/>
</dbReference>
<feature type="chain" id="PRO_5019796876" evidence="2">
    <location>
        <begin position="35"/>
        <end position="613"/>
    </location>
</feature>
<dbReference type="Pfam" id="PF06452">
    <property type="entry name" value="CBM9_1"/>
    <property type="match status" value="1"/>
</dbReference>
<feature type="domain" description="Carbohydrate-binding" evidence="3">
    <location>
        <begin position="372"/>
        <end position="549"/>
    </location>
</feature>